<proteinExistence type="predicted"/>
<keyword evidence="5" id="KW-1185">Reference proteome</keyword>
<reference evidence="4 5" key="1">
    <citation type="journal article" date="2016" name="BMC Genomics">
        <title>Comparative genomics reveals Cyclospora cayetanensis possesses coccidia-like metabolism and invasion components but unique surface antigens.</title>
        <authorList>
            <person name="Liu S."/>
            <person name="Wang L."/>
            <person name="Zheng H."/>
            <person name="Xu Z."/>
            <person name="Roellig D.M."/>
            <person name="Li N."/>
            <person name="Frace M.A."/>
            <person name="Tang K."/>
            <person name="Arrowood M.J."/>
            <person name="Moss D.M."/>
            <person name="Zhang L."/>
            <person name="Feng Y."/>
            <person name="Xiao L."/>
        </authorList>
    </citation>
    <scope>NUCLEOTIDE SEQUENCE [LARGE SCALE GENOMIC DNA]</scope>
    <source>
        <strain evidence="4 5">CHN_HEN01</strain>
    </source>
</reference>
<feature type="repeat" description="RCC1" evidence="2">
    <location>
        <begin position="250"/>
        <end position="300"/>
    </location>
</feature>
<dbReference type="PANTHER" id="PTHR22870:SF408">
    <property type="entry name" value="OS09G0560450 PROTEIN"/>
    <property type="match status" value="1"/>
</dbReference>
<evidence type="ECO:0000256" key="3">
    <source>
        <dbReference type="SAM" id="MobiDB-lite"/>
    </source>
</evidence>
<dbReference type="PANTHER" id="PTHR22870">
    <property type="entry name" value="REGULATOR OF CHROMOSOME CONDENSATION"/>
    <property type="match status" value="1"/>
</dbReference>
<feature type="compositionally biased region" description="Polar residues" evidence="3">
    <location>
        <begin position="1193"/>
        <end position="1202"/>
    </location>
</feature>
<dbReference type="Gene3D" id="2.130.10.30">
    <property type="entry name" value="Regulator of chromosome condensation 1/beta-lactamase-inhibitor protein II"/>
    <property type="match status" value="2"/>
</dbReference>
<keyword evidence="1" id="KW-0677">Repeat</keyword>
<dbReference type="SUPFAM" id="SSF50985">
    <property type="entry name" value="RCC1/BLIP-II"/>
    <property type="match status" value="1"/>
</dbReference>
<dbReference type="PROSITE" id="PS50012">
    <property type="entry name" value="RCC1_3"/>
    <property type="match status" value="2"/>
</dbReference>
<dbReference type="EMBL" id="JROU02000393">
    <property type="protein sequence ID" value="OEH79411.1"/>
    <property type="molecule type" value="Genomic_DNA"/>
</dbReference>
<dbReference type="InterPro" id="IPR000408">
    <property type="entry name" value="Reg_chr_condens"/>
</dbReference>
<feature type="compositionally biased region" description="Low complexity" evidence="3">
    <location>
        <begin position="934"/>
        <end position="945"/>
    </location>
</feature>
<evidence type="ECO:0000256" key="2">
    <source>
        <dbReference type="PROSITE-ProRule" id="PRU00235"/>
    </source>
</evidence>
<dbReference type="InParanoid" id="A0A1D3D7I0"/>
<feature type="region of interest" description="Disordered" evidence="3">
    <location>
        <begin position="1101"/>
        <end position="1133"/>
    </location>
</feature>
<gene>
    <name evidence="4" type="ORF">cyc_03253</name>
</gene>
<evidence type="ECO:0000313" key="5">
    <source>
        <dbReference type="Proteomes" id="UP000095192"/>
    </source>
</evidence>
<feature type="compositionally biased region" description="Basic residues" evidence="3">
    <location>
        <begin position="1111"/>
        <end position="1123"/>
    </location>
</feature>
<dbReference type="Proteomes" id="UP000095192">
    <property type="component" value="Unassembled WGS sequence"/>
</dbReference>
<accession>A0A1D3D7I0</accession>
<organism evidence="4 5">
    <name type="scientific">Cyclospora cayetanensis</name>
    <dbReference type="NCBI Taxonomy" id="88456"/>
    <lineage>
        <taxon>Eukaryota</taxon>
        <taxon>Sar</taxon>
        <taxon>Alveolata</taxon>
        <taxon>Apicomplexa</taxon>
        <taxon>Conoidasida</taxon>
        <taxon>Coccidia</taxon>
        <taxon>Eucoccidiorida</taxon>
        <taxon>Eimeriorina</taxon>
        <taxon>Eimeriidae</taxon>
        <taxon>Cyclospora</taxon>
    </lineage>
</organism>
<feature type="region of interest" description="Disordered" evidence="3">
    <location>
        <begin position="920"/>
        <end position="949"/>
    </location>
</feature>
<protein>
    <submittedName>
        <fullName evidence="4">Uncharacterized protein</fullName>
    </submittedName>
</protein>
<name>A0A1D3D7I0_9EIME</name>
<feature type="region of interest" description="Disordered" evidence="3">
    <location>
        <begin position="1177"/>
        <end position="1251"/>
    </location>
</feature>
<sequence length="1313" mass="139524">MHQQHLLEQVVRPEDTWRVQQQANDQGLHESKQGSSVCCSNRSTIGAILVLHKGTRGALRLHSTLQGVLLHQLNPGLQAAAAVFEAPCPFYLKQQLLRSASALNFQSGNDRQQKYAKQDIWYSESLADTNADPSTSEGVSALANHPATGFGAGAVDAGDGVAKRGPQVTSVCCMESQSKPWEHQRQLLLTTTEGALLSATRYSSSSKSSDSDWNIKAIPGGSSGCAYKVSGGASYALIAREKGLFGLADGRCFTWGSNFCGELGTGNVGPVQKRPQPLQLPQPIVAVAAGEGFTLALSSIAVATPLINAREASDAVSRDGSVWAWGLNCHGQLGLGDKSPRYIPQQIMHAFYSRRTIMSSSLCAVAPLPPIIEITAGAGFAGLLTEDGALLLQGRPPSTCADQTVQQACSSWCCCSDGTTCTGFAATCGDVCIPTEVGFGSALPLRFSKVACGASSLVAFAPAQLQHVSPQLLPVGGGGQLTLKFVGLPVFQLKQQQQEHICCSCCCCRLQSHGDTLAGHGQQDLEASQPVLLRLRALHNPHDVGQQHLQHLDVILKAWLRTNGVVVCRSPQLRAAKELADFCNLSTPLDDVVSFEALTKGRPLQYSKSCAWDRSVGIAAPAFGEGEKRLKHRQGKPEQEQHERQHCSGWIIFGESGVERRDGEGASSNSLTETLLASSYPQGTVLQLGPQGPVVGSHKEELRSWVALQKWTAGDCFLPTELQVSVDGKHWSVPSPLRVSFSAFPDAVLGVFPSSASIEGGLALEVLLDHSVPPGADCTGAAVCFTALEETTQSEQQQDPQDKHRCCCQLYAPATLLPSRKSLRCNAPPFSKAILSNCQLRVSASLNEDLTVSPPIGPAGLPINVELSTAQLEALPPQRLEELETYMASSNNRAFACCCLIIHPDGSKETISVAMRNGSLRATIPPPEDTATGEEQNQQQELQQLPHNRDQGVISKCSSNGVYELQLLFSFNGHEFSKTPKSFQVYRQLQGDLLLLFTLPPTAAESVGGVNPNPCQASNADMFEESHCTRTSGNLNISNGLLGSTEGVAAAAAVAANAIGVGEVQQVDEDAILGSGTFAAVLLECAVAIHTPCFRVTVHPDVGAPSNPGLHGHRVSSGRRSMHSGRPSINTSGITDAAVTDAASFELTPDGSPVQLLIPAASISGVQQQVLSCFDASSMRSNRRNPYRDRATKQSGKKSSSAKPGVSNKGGAPAALPGSPKGLASEKQQKQQQKMGKGHQQQQQQEQGAESIEESLHKVIVCALPTLRASSEGHSICTLEVSIDGMHFVPVGEGRSLKIRRQLNVDAAEAREL</sequence>
<feature type="compositionally biased region" description="Low complexity" evidence="3">
    <location>
        <begin position="1230"/>
        <end position="1248"/>
    </location>
</feature>
<dbReference type="Pfam" id="PF00415">
    <property type="entry name" value="RCC1"/>
    <property type="match status" value="2"/>
</dbReference>
<comment type="caution">
    <text evidence="4">The sequence shown here is derived from an EMBL/GenBank/DDBJ whole genome shotgun (WGS) entry which is preliminary data.</text>
</comment>
<dbReference type="InterPro" id="IPR051210">
    <property type="entry name" value="Ub_ligase/GEF_domain"/>
</dbReference>
<evidence type="ECO:0000313" key="4">
    <source>
        <dbReference type="EMBL" id="OEH79411.1"/>
    </source>
</evidence>
<dbReference type="InterPro" id="IPR009091">
    <property type="entry name" value="RCC1/BLIP-II"/>
</dbReference>
<feature type="repeat" description="RCC1" evidence="2">
    <location>
        <begin position="320"/>
        <end position="387"/>
    </location>
</feature>
<dbReference type="VEuPathDB" id="ToxoDB:cyc_03253"/>
<evidence type="ECO:0000256" key="1">
    <source>
        <dbReference type="ARBA" id="ARBA00022737"/>
    </source>
</evidence>
<dbReference type="VEuPathDB" id="ToxoDB:LOC34619982"/>